<dbReference type="GO" id="GO:0003924">
    <property type="term" value="F:GTPase activity"/>
    <property type="evidence" value="ECO:0007669"/>
    <property type="project" value="InterPro"/>
</dbReference>
<evidence type="ECO:0000313" key="7">
    <source>
        <dbReference type="Proteomes" id="UP001174694"/>
    </source>
</evidence>
<evidence type="ECO:0000256" key="3">
    <source>
        <dbReference type="SAM" id="MobiDB-lite"/>
    </source>
</evidence>
<evidence type="ECO:0000313" key="6">
    <source>
        <dbReference type="EMBL" id="KAJ9143482.1"/>
    </source>
</evidence>
<dbReference type="GO" id="GO:0008017">
    <property type="term" value="F:microtubule binding"/>
    <property type="evidence" value="ECO:0007669"/>
    <property type="project" value="TreeGrafter"/>
</dbReference>
<dbReference type="FunFam" id="3.40.50.300:FF:001425">
    <property type="entry name" value="Dynamin GTPase, putative"/>
    <property type="match status" value="1"/>
</dbReference>
<evidence type="ECO:0000256" key="1">
    <source>
        <dbReference type="ARBA" id="ARBA00022741"/>
    </source>
</evidence>
<dbReference type="SMART" id="SM00053">
    <property type="entry name" value="DYNc"/>
    <property type="match status" value="1"/>
</dbReference>
<dbReference type="Gene3D" id="3.40.50.300">
    <property type="entry name" value="P-loop containing nucleotide triphosphate hydrolases"/>
    <property type="match status" value="1"/>
</dbReference>
<evidence type="ECO:0000256" key="2">
    <source>
        <dbReference type="ARBA" id="ARBA00023134"/>
    </source>
</evidence>
<dbReference type="InterPro" id="IPR045063">
    <property type="entry name" value="Dynamin_N"/>
</dbReference>
<dbReference type="CDD" id="cd08771">
    <property type="entry name" value="DLP_1"/>
    <property type="match status" value="1"/>
</dbReference>
<dbReference type="PANTHER" id="PTHR11566:SF149">
    <property type="entry name" value="GTPASE, PUTATIVE (AFU_ORTHOLOGUE AFUA_6G11890)-RELATED"/>
    <property type="match status" value="1"/>
</dbReference>
<dbReference type="PRINTS" id="PR00195">
    <property type="entry name" value="DYNAMIN"/>
</dbReference>
<keyword evidence="7" id="KW-1185">Reference proteome</keyword>
<dbReference type="InterPro" id="IPR030381">
    <property type="entry name" value="G_DYNAMIN_dom"/>
</dbReference>
<protein>
    <submittedName>
        <fullName evidence="6">Interferon-induced GTP-binding protein Mx</fullName>
    </submittedName>
</protein>
<keyword evidence="2" id="KW-0342">GTP-binding</keyword>
<dbReference type="EMBL" id="JANBVO010000019">
    <property type="protein sequence ID" value="KAJ9143482.1"/>
    <property type="molecule type" value="Genomic_DNA"/>
</dbReference>
<dbReference type="GO" id="GO:0016559">
    <property type="term" value="P:peroxisome fission"/>
    <property type="evidence" value="ECO:0007669"/>
    <property type="project" value="TreeGrafter"/>
</dbReference>
<dbReference type="InterPro" id="IPR020850">
    <property type="entry name" value="GED_dom"/>
</dbReference>
<dbReference type="InterPro" id="IPR027417">
    <property type="entry name" value="P-loop_NTPase"/>
</dbReference>
<dbReference type="Pfam" id="PF01031">
    <property type="entry name" value="Dynamin_M"/>
    <property type="match status" value="1"/>
</dbReference>
<dbReference type="Pfam" id="PF00350">
    <property type="entry name" value="Dynamin_N"/>
    <property type="match status" value="1"/>
</dbReference>
<dbReference type="GO" id="GO:0006897">
    <property type="term" value="P:endocytosis"/>
    <property type="evidence" value="ECO:0007669"/>
    <property type="project" value="TreeGrafter"/>
</dbReference>
<dbReference type="PROSITE" id="PS51388">
    <property type="entry name" value="GED"/>
    <property type="match status" value="1"/>
</dbReference>
<feature type="region of interest" description="Disordered" evidence="3">
    <location>
        <begin position="695"/>
        <end position="761"/>
    </location>
</feature>
<accession>A0AA38RAN6</accession>
<dbReference type="PROSITE" id="PS51718">
    <property type="entry name" value="G_DYNAMIN_2"/>
    <property type="match status" value="1"/>
</dbReference>
<dbReference type="InterPro" id="IPR000375">
    <property type="entry name" value="Dynamin_stalk"/>
</dbReference>
<dbReference type="AlphaFoldDB" id="A0AA38RAN6"/>
<organism evidence="6 7">
    <name type="scientific">Pleurostoma richardsiae</name>
    <dbReference type="NCBI Taxonomy" id="41990"/>
    <lineage>
        <taxon>Eukaryota</taxon>
        <taxon>Fungi</taxon>
        <taxon>Dikarya</taxon>
        <taxon>Ascomycota</taxon>
        <taxon>Pezizomycotina</taxon>
        <taxon>Sordariomycetes</taxon>
        <taxon>Sordariomycetidae</taxon>
        <taxon>Calosphaeriales</taxon>
        <taxon>Pleurostomataceae</taxon>
        <taxon>Pleurostoma</taxon>
    </lineage>
</organism>
<feature type="domain" description="GED" evidence="4">
    <location>
        <begin position="598"/>
        <end position="689"/>
    </location>
</feature>
<feature type="compositionally biased region" description="Basic residues" evidence="3">
    <location>
        <begin position="748"/>
        <end position="761"/>
    </location>
</feature>
<feature type="domain" description="Dynamin-type G" evidence="5">
    <location>
        <begin position="29"/>
        <end position="315"/>
    </location>
</feature>
<dbReference type="InterPro" id="IPR001401">
    <property type="entry name" value="Dynamin_GTPase"/>
</dbReference>
<dbReference type="GO" id="GO:0005525">
    <property type="term" value="F:GTP binding"/>
    <property type="evidence" value="ECO:0007669"/>
    <property type="project" value="InterPro"/>
</dbReference>
<proteinExistence type="predicted"/>
<dbReference type="GO" id="GO:0005739">
    <property type="term" value="C:mitochondrion"/>
    <property type="evidence" value="ECO:0007669"/>
    <property type="project" value="TreeGrafter"/>
</dbReference>
<name>A0AA38RAN6_9PEZI</name>
<keyword evidence="1" id="KW-0547">Nucleotide-binding</keyword>
<gene>
    <name evidence="6" type="ORF">NKR23_g6680</name>
</gene>
<evidence type="ECO:0000259" key="5">
    <source>
        <dbReference type="PROSITE" id="PS51718"/>
    </source>
</evidence>
<reference evidence="6" key="1">
    <citation type="submission" date="2022-07" db="EMBL/GenBank/DDBJ databases">
        <title>Fungi with potential for degradation of polypropylene.</title>
        <authorList>
            <person name="Gostincar C."/>
        </authorList>
    </citation>
    <scope>NUCLEOTIDE SEQUENCE</scope>
    <source>
        <strain evidence="6">EXF-13308</strain>
    </source>
</reference>
<dbReference type="GO" id="GO:0048312">
    <property type="term" value="P:intracellular distribution of mitochondria"/>
    <property type="evidence" value="ECO:0007669"/>
    <property type="project" value="TreeGrafter"/>
</dbReference>
<evidence type="ECO:0000259" key="4">
    <source>
        <dbReference type="PROSITE" id="PS51388"/>
    </source>
</evidence>
<dbReference type="GO" id="GO:0005874">
    <property type="term" value="C:microtubule"/>
    <property type="evidence" value="ECO:0007669"/>
    <property type="project" value="TreeGrafter"/>
</dbReference>
<dbReference type="GO" id="GO:0000266">
    <property type="term" value="P:mitochondrial fission"/>
    <property type="evidence" value="ECO:0007669"/>
    <property type="project" value="TreeGrafter"/>
</dbReference>
<dbReference type="InterPro" id="IPR022812">
    <property type="entry name" value="Dynamin"/>
</dbReference>
<sequence>MSSVLLQSQDHRDLLDLIDNLRSQGIDNYVDLPQIIVCGDQSAGKSSVLEAISGVHFPIKDTLCTRFATELILRRSETSSIKVSISPDVNRSKAEKAQLQSFKTVITNSAAEFSSVVEQAKEAMGLGTDNERVFSRDVLRVELCGPTQSHLTIVDLPGFFEASNTEQSDEDSRMVKDLVLGYMNRPRSIILAVVSAKNEFVVQQVTKYTRKFDPEGMRTLGLITKPDKIDAGSPTERKYVKLAQNEDVKFRLGWHVLRNRDWKEIDISSLQRDHNEQNFFSRGIWTSVDPTGLGVANLRTRLSRVLKDQISQQLPSLFEDVKKGVQDCQHRLERLGGSRDSPEEQRRYLVHASQEFSHLMRAALEGAYTAPFFVAETGDGYRRRLRAVVQNRLADFSQEMRRDGHNKTIVDRDVPTTASEISRSSFADEVQDLLRQSRGRELPGLFNPLVVGELFNEHCKPWKGLAAHLIDDIFRSVQLASDVILQHVAARDTLDGIRLEITNPELKKLQEHLLRKVEELLAPHSDLHPITYNNYLTESVKNIQNRRKRRAINEAIQSTLGHSVETFQERYVSQSDVSSLFKALVEGTGEEDMERCASMTAIDYMEAYYKVQLKKVVDDISVLAVEQCLIQRLPHLFTPEKVLSLDEDAVKKLAAEGPESAAERGRTTLKLRVLEEGLRDLRRLVGTRGQSDLIGMANISNPVDSDSEEESMPSHSPNCDEISQEPGTPLTMTPPAEEEPELEESHVWTRKSKKSRMRWTE</sequence>
<dbReference type="GO" id="GO:0016020">
    <property type="term" value="C:membrane"/>
    <property type="evidence" value="ECO:0007669"/>
    <property type="project" value="TreeGrafter"/>
</dbReference>
<comment type="caution">
    <text evidence="6">The sequence shown here is derived from an EMBL/GenBank/DDBJ whole genome shotgun (WGS) entry which is preliminary data.</text>
</comment>
<dbReference type="PANTHER" id="PTHR11566">
    <property type="entry name" value="DYNAMIN"/>
    <property type="match status" value="1"/>
</dbReference>
<dbReference type="SUPFAM" id="SSF52540">
    <property type="entry name" value="P-loop containing nucleoside triphosphate hydrolases"/>
    <property type="match status" value="1"/>
</dbReference>
<dbReference type="Proteomes" id="UP001174694">
    <property type="component" value="Unassembled WGS sequence"/>
</dbReference>